<accession>A0AAV3QB55</accession>
<reference evidence="2 3" key="1">
    <citation type="submission" date="2024-01" db="EMBL/GenBank/DDBJ databases">
        <title>The complete chloroplast genome sequence of Lithospermum erythrorhizon: insights into the phylogenetic relationship among Boraginaceae species and the maternal lineages of purple gromwells.</title>
        <authorList>
            <person name="Okada T."/>
            <person name="Watanabe K."/>
        </authorList>
    </citation>
    <scope>NUCLEOTIDE SEQUENCE [LARGE SCALE GENOMIC DNA]</scope>
</reference>
<gene>
    <name evidence="2" type="ORF">LIER_17592</name>
</gene>
<evidence type="ECO:0000256" key="1">
    <source>
        <dbReference type="SAM" id="MobiDB-lite"/>
    </source>
</evidence>
<evidence type="ECO:0000313" key="3">
    <source>
        <dbReference type="Proteomes" id="UP001454036"/>
    </source>
</evidence>
<organism evidence="2 3">
    <name type="scientific">Lithospermum erythrorhizon</name>
    <name type="common">Purple gromwell</name>
    <name type="synonym">Lithospermum officinale var. erythrorhizon</name>
    <dbReference type="NCBI Taxonomy" id="34254"/>
    <lineage>
        <taxon>Eukaryota</taxon>
        <taxon>Viridiplantae</taxon>
        <taxon>Streptophyta</taxon>
        <taxon>Embryophyta</taxon>
        <taxon>Tracheophyta</taxon>
        <taxon>Spermatophyta</taxon>
        <taxon>Magnoliopsida</taxon>
        <taxon>eudicotyledons</taxon>
        <taxon>Gunneridae</taxon>
        <taxon>Pentapetalae</taxon>
        <taxon>asterids</taxon>
        <taxon>lamiids</taxon>
        <taxon>Boraginales</taxon>
        <taxon>Boraginaceae</taxon>
        <taxon>Boraginoideae</taxon>
        <taxon>Lithospermeae</taxon>
        <taxon>Lithospermum</taxon>
    </lineage>
</organism>
<protein>
    <submittedName>
        <fullName evidence="2">Uncharacterized protein</fullName>
    </submittedName>
</protein>
<name>A0AAV3QB55_LITER</name>
<dbReference type="AlphaFoldDB" id="A0AAV3QB55"/>
<comment type="caution">
    <text evidence="2">The sequence shown here is derived from an EMBL/GenBank/DDBJ whole genome shotgun (WGS) entry which is preliminary data.</text>
</comment>
<sequence length="113" mass="12874">MQESIQSLPRPPKSLNSRKEMKSLGSSSKYFYGDQIYNKGSLSSSSSSASSKNGLRSVSKLRNQFSTFSLRLRLEQANKEMLRRALTPPTRRLRKRWLNFKPTPSRLSNMSAS</sequence>
<feature type="region of interest" description="Disordered" evidence="1">
    <location>
        <begin position="1"/>
        <end position="23"/>
    </location>
</feature>
<proteinExistence type="predicted"/>
<evidence type="ECO:0000313" key="2">
    <source>
        <dbReference type="EMBL" id="GAA0161230.1"/>
    </source>
</evidence>
<dbReference type="EMBL" id="BAABME010004119">
    <property type="protein sequence ID" value="GAA0161230.1"/>
    <property type="molecule type" value="Genomic_DNA"/>
</dbReference>
<dbReference type="Proteomes" id="UP001454036">
    <property type="component" value="Unassembled WGS sequence"/>
</dbReference>
<keyword evidence="3" id="KW-1185">Reference proteome</keyword>